<dbReference type="GO" id="GO:0005886">
    <property type="term" value="C:plasma membrane"/>
    <property type="evidence" value="ECO:0007669"/>
    <property type="project" value="TreeGrafter"/>
</dbReference>
<dbReference type="GO" id="GO:0034605">
    <property type="term" value="P:cellular response to heat"/>
    <property type="evidence" value="ECO:0007669"/>
    <property type="project" value="EnsemblFungi"/>
</dbReference>
<name>W6MKR1_9ASCO</name>
<dbReference type="HOGENOM" id="CLU_023808_0_1_1"/>
<dbReference type="GO" id="GO:1903147">
    <property type="term" value="P:negative regulation of autophagy of mitochondrion"/>
    <property type="evidence" value="ECO:0007669"/>
    <property type="project" value="EnsemblFungi"/>
</dbReference>
<dbReference type="STRING" id="1382522.W6MKR1"/>
<dbReference type="GO" id="GO:0034599">
    <property type="term" value="P:cellular response to oxidative stress"/>
    <property type="evidence" value="ECO:0007669"/>
    <property type="project" value="EnsemblFungi"/>
</dbReference>
<reference evidence="4" key="2">
    <citation type="submission" date="2014-02" db="EMBL/GenBank/DDBJ databases">
        <title>Complete DNA sequence of /Kuraishia capsulata/ illustrates novel genomic features among budding yeasts (/Saccharomycotina/).</title>
        <authorList>
            <person name="Morales L."/>
            <person name="Noel B."/>
            <person name="Porcel B."/>
            <person name="Marcet-Houben M."/>
            <person name="Hullo M-F."/>
            <person name="Sacerdot C."/>
            <person name="Tekaia F."/>
            <person name="Leh-Louis V."/>
            <person name="Despons L."/>
            <person name="Khanna V."/>
            <person name="Aury J-M."/>
            <person name="Barbe V."/>
            <person name="Couloux A."/>
            <person name="Labadie K."/>
            <person name="Pelletier E."/>
            <person name="Souciet J-L."/>
            <person name="Boekhout T."/>
            <person name="Gabaldon T."/>
            <person name="Wincker P."/>
            <person name="Dujon B."/>
        </authorList>
    </citation>
    <scope>NUCLEOTIDE SEQUENCE</scope>
    <source>
        <strain evidence="4">CBS 1993</strain>
    </source>
</reference>
<organism evidence="4 5">
    <name type="scientific">Kuraishia capsulata CBS 1993</name>
    <dbReference type="NCBI Taxonomy" id="1382522"/>
    <lineage>
        <taxon>Eukaryota</taxon>
        <taxon>Fungi</taxon>
        <taxon>Dikarya</taxon>
        <taxon>Ascomycota</taxon>
        <taxon>Saccharomycotina</taxon>
        <taxon>Pichiomycetes</taxon>
        <taxon>Pichiales</taxon>
        <taxon>Pichiaceae</taxon>
        <taxon>Kuraishia</taxon>
    </lineage>
</organism>
<feature type="compositionally biased region" description="Polar residues" evidence="3">
    <location>
        <begin position="57"/>
        <end position="66"/>
    </location>
</feature>
<dbReference type="AlphaFoldDB" id="W6MKR1"/>
<dbReference type="GO" id="GO:0017128">
    <property type="term" value="F:phospholipid scramblase activity"/>
    <property type="evidence" value="ECO:0007669"/>
    <property type="project" value="InterPro"/>
</dbReference>
<evidence type="ECO:0000313" key="5">
    <source>
        <dbReference type="Proteomes" id="UP000019384"/>
    </source>
</evidence>
<dbReference type="EMBL" id="HG793127">
    <property type="protein sequence ID" value="CDK27064.1"/>
    <property type="molecule type" value="Genomic_DNA"/>
</dbReference>
<gene>
    <name evidence="4" type="ORF">KUCA_T00003041001</name>
</gene>
<dbReference type="Proteomes" id="UP000019384">
    <property type="component" value="Unassembled WGS sequence"/>
</dbReference>
<reference evidence="4" key="1">
    <citation type="submission" date="2013-12" db="EMBL/GenBank/DDBJ databases">
        <authorList>
            <person name="Genoscope - CEA"/>
        </authorList>
    </citation>
    <scope>NUCLEOTIDE SEQUENCE</scope>
    <source>
        <strain evidence="4">CBS 1993</strain>
    </source>
</reference>
<keyword evidence="5" id="KW-1185">Reference proteome</keyword>
<proteinExistence type="inferred from homology"/>
<dbReference type="OrthoDB" id="191150at2759"/>
<dbReference type="InterPro" id="IPR005552">
    <property type="entry name" value="Scramblase"/>
</dbReference>
<feature type="region of interest" description="Disordered" evidence="3">
    <location>
        <begin position="30"/>
        <end position="66"/>
    </location>
</feature>
<protein>
    <recommendedName>
        <fullName evidence="2">Phospholipid scramblase</fullName>
    </recommendedName>
</protein>
<dbReference type="GeneID" id="34520448"/>
<dbReference type="RefSeq" id="XP_022459060.1">
    <property type="nucleotide sequence ID" value="XM_022603345.1"/>
</dbReference>
<accession>W6MKR1</accession>
<comment type="similarity">
    <text evidence="1 2">Belongs to the phospholipid scramblase family.</text>
</comment>
<dbReference type="PANTHER" id="PTHR23248:SF9">
    <property type="entry name" value="PHOSPHOLIPID SCRAMBLASE"/>
    <property type="match status" value="1"/>
</dbReference>
<sequence length="325" mass="37249">MLSRTFWKNGVQLRSLNPLMPLQASRLYSPLPRNEYNQQSGRRRRREAIRAERIDDSQYNSPSYASPSVRYHNQGGIISPTDTVSAILSQPTLVIERNIEFMNLFLGFEQANRYTVSDPSGQVLGHLIERDFGIVKMMMRQVYRLHRPFTVELFDTQGNLLLTIKRPFSFINSHIKAILPSIQGDDESGGIIGESVQRWHLWRRRYNLFKSETGTDETYDQFGEIDSGLLALDFPVKDEQGYVLGAVSRNFVGFAREFLTDTGVYIVRMDPSSFYGLEDYYPNVSSESMTLDQRAVLLGNAVSIDFDYFSRHSNRGGLLSFGDYE</sequence>
<evidence type="ECO:0000256" key="1">
    <source>
        <dbReference type="ARBA" id="ARBA00005350"/>
    </source>
</evidence>
<evidence type="ECO:0000256" key="3">
    <source>
        <dbReference type="SAM" id="MobiDB-lite"/>
    </source>
</evidence>
<dbReference type="Pfam" id="PF03803">
    <property type="entry name" value="Scramblase"/>
    <property type="match status" value="1"/>
</dbReference>
<dbReference type="PANTHER" id="PTHR23248">
    <property type="entry name" value="PHOSPHOLIPID SCRAMBLASE-RELATED"/>
    <property type="match status" value="1"/>
</dbReference>
<evidence type="ECO:0000256" key="2">
    <source>
        <dbReference type="RuleBase" id="RU363116"/>
    </source>
</evidence>
<evidence type="ECO:0000313" key="4">
    <source>
        <dbReference type="EMBL" id="CDK27064.1"/>
    </source>
</evidence>